<reference evidence="2 3" key="1">
    <citation type="submission" date="2014-06" db="EMBL/GenBank/DDBJ databases">
        <authorList>
            <person name="Swart Estienne"/>
        </authorList>
    </citation>
    <scope>NUCLEOTIDE SEQUENCE [LARGE SCALE GENOMIC DNA]</scope>
    <source>
        <strain evidence="2 3">130c</strain>
    </source>
</reference>
<dbReference type="AlphaFoldDB" id="A0A078AFW8"/>
<evidence type="ECO:0000256" key="1">
    <source>
        <dbReference type="SAM" id="MobiDB-lite"/>
    </source>
</evidence>
<dbReference type="EMBL" id="CCKQ01009618">
    <property type="protein sequence ID" value="CDW81119.1"/>
    <property type="molecule type" value="Genomic_DNA"/>
</dbReference>
<evidence type="ECO:0000313" key="3">
    <source>
        <dbReference type="Proteomes" id="UP000039865"/>
    </source>
</evidence>
<dbReference type="InParanoid" id="A0A078AFW8"/>
<name>A0A078AFW8_STYLE</name>
<protein>
    <submittedName>
        <fullName evidence="2">Uncharacterized protein</fullName>
    </submittedName>
</protein>
<dbReference type="Proteomes" id="UP000039865">
    <property type="component" value="Unassembled WGS sequence"/>
</dbReference>
<sequence>MSHLRAISELIQLNIEEMEKNYQSVEYKVYGDEEFAFEMGEYLTEKLLLIGYLYCHYGDPEQHQSDLWLLVNPACNETVPKTKIRQLAKDLMHISVTQRRRIIKDQDIQNDQSEAYLKDCEKLMESALDRLISCFGDKEDIDRTLFIDVMGKYFLRTYLIRTYIQLRDFENLQHLPQNPDKKTDLVRNESEHQQN</sequence>
<evidence type="ECO:0000313" key="2">
    <source>
        <dbReference type="EMBL" id="CDW81119.1"/>
    </source>
</evidence>
<feature type="compositionally biased region" description="Basic and acidic residues" evidence="1">
    <location>
        <begin position="179"/>
        <end position="195"/>
    </location>
</feature>
<proteinExistence type="predicted"/>
<gene>
    <name evidence="2" type="primary">Contig8074.g8612</name>
    <name evidence="2" type="ORF">STYLEM_10129</name>
</gene>
<keyword evidence="3" id="KW-1185">Reference proteome</keyword>
<feature type="region of interest" description="Disordered" evidence="1">
    <location>
        <begin position="175"/>
        <end position="195"/>
    </location>
</feature>
<organism evidence="2 3">
    <name type="scientific">Stylonychia lemnae</name>
    <name type="common">Ciliate</name>
    <dbReference type="NCBI Taxonomy" id="5949"/>
    <lineage>
        <taxon>Eukaryota</taxon>
        <taxon>Sar</taxon>
        <taxon>Alveolata</taxon>
        <taxon>Ciliophora</taxon>
        <taxon>Intramacronucleata</taxon>
        <taxon>Spirotrichea</taxon>
        <taxon>Stichotrichia</taxon>
        <taxon>Sporadotrichida</taxon>
        <taxon>Oxytrichidae</taxon>
        <taxon>Stylonychinae</taxon>
        <taxon>Stylonychia</taxon>
    </lineage>
</organism>
<accession>A0A078AFW8</accession>